<evidence type="ECO:0000256" key="5">
    <source>
        <dbReference type="ARBA" id="ARBA00023015"/>
    </source>
</evidence>
<proteinExistence type="predicted"/>
<protein>
    <submittedName>
        <fullName evidence="13">BED-type domain-containing protein</fullName>
    </submittedName>
</protein>
<dbReference type="InterPro" id="IPR008906">
    <property type="entry name" value="HATC_C_dom"/>
</dbReference>
<keyword evidence="4" id="KW-0862">Zinc</keyword>
<feature type="region of interest" description="Disordered" evidence="10">
    <location>
        <begin position="33"/>
        <end position="61"/>
    </location>
</feature>
<evidence type="ECO:0000256" key="8">
    <source>
        <dbReference type="ARBA" id="ARBA00023242"/>
    </source>
</evidence>
<evidence type="ECO:0000256" key="4">
    <source>
        <dbReference type="ARBA" id="ARBA00022833"/>
    </source>
</evidence>
<accession>A0A1I7ZLP5</accession>
<keyword evidence="12" id="KW-1185">Reference proteome</keyword>
<evidence type="ECO:0000256" key="6">
    <source>
        <dbReference type="ARBA" id="ARBA00023125"/>
    </source>
</evidence>
<evidence type="ECO:0000313" key="12">
    <source>
        <dbReference type="Proteomes" id="UP000095287"/>
    </source>
</evidence>
<dbReference type="AlphaFoldDB" id="A0A1I7ZLP5"/>
<evidence type="ECO:0000256" key="3">
    <source>
        <dbReference type="ARBA" id="ARBA00022771"/>
    </source>
</evidence>
<organism evidence="12 13">
    <name type="scientific">Steinernema glaseri</name>
    <dbReference type="NCBI Taxonomy" id="37863"/>
    <lineage>
        <taxon>Eukaryota</taxon>
        <taxon>Metazoa</taxon>
        <taxon>Ecdysozoa</taxon>
        <taxon>Nematoda</taxon>
        <taxon>Chromadorea</taxon>
        <taxon>Rhabditida</taxon>
        <taxon>Tylenchina</taxon>
        <taxon>Panagrolaimomorpha</taxon>
        <taxon>Strongyloidoidea</taxon>
        <taxon>Steinernematidae</taxon>
        <taxon>Steinernema</taxon>
    </lineage>
</organism>
<keyword evidence="3 9" id="KW-0863">Zinc-finger</keyword>
<evidence type="ECO:0000256" key="10">
    <source>
        <dbReference type="SAM" id="MobiDB-lite"/>
    </source>
</evidence>
<reference evidence="13" key="1">
    <citation type="submission" date="2016-11" db="UniProtKB">
        <authorList>
            <consortium name="WormBaseParasite"/>
        </authorList>
    </citation>
    <scope>IDENTIFICATION</scope>
</reference>
<keyword evidence="2" id="KW-0479">Metal-binding</keyword>
<dbReference type="PROSITE" id="PS50808">
    <property type="entry name" value="ZF_BED"/>
    <property type="match status" value="1"/>
</dbReference>
<feature type="domain" description="BED-type" evidence="11">
    <location>
        <begin position="1"/>
        <end position="53"/>
    </location>
</feature>
<dbReference type="GO" id="GO:0003677">
    <property type="term" value="F:DNA binding"/>
    <property type="evidence" value="ECO:0007669"/>
    <property type="project" value="UniProtKB-KW"/>
</dbReference>
<keyword evidence="6" id="KW-0238">DNA-binding</keyword>
<dbReference type="SUPFAM" id="SSF53098">
    <property type="entry name" value="Ribonuclease H-like"/>
    <property type="match status" value="1"/>
</dbReference>
<name>A0A1I7ZLP5_9BILA</name>
<dbReference type="InterPro" id="IPR003656">
    <property type="entry name" value="Znf_BED"/>
</dbReference>
<keyword evidence="8" id="KW-0539">Nucleus</keyword>
<dbReference type="InterPro" id="IPR052035">
    <property type="entry name" value="ZnF_BED_domain_contain"/>
</dbReference>
<comment type="subcellular location">
    <subcellularLocation>
        <location evidence="1">Nucleus</location>
    </subcellularLocation>
</comment>
<sequence length="619" mass="69594">MAPKHPVYAKYDNVDDLHWKCKVCGKLVRKNTSGSPTGLVRHMNTHEKPEEESTEPPPKQQKLSFAVVDSREGFESAVLGFFAAYGVPFEAVESSEFKSLFTYPYKTITRRRLSEDVLVRDAAKCDSIVTMALRHQHFAVCFDEYTKGIRRFVSLTAVYVDDSFTLNTVRVAVRSLESERATAENLQTLIKDALIHHQLPLDSVIAMTRDGGANIKKTADLLGLNSVHCFDHFLHLCVKDGLRAPEVDAIVKKIQSVAVAFKSSALAEQKFHEFSNGSSVKMCNLTRWNSTYRMIKSFVELQEPLTAFSSDSDGRKTSAAAAYFATMNMDIEEIRSLCKLLKIFEEISLMAEGRSSSASMIFYLLRVIKEYCSRPTWTQSALTKSFLEAFKLGLRKRESEYSTNDLLLICSFLDPRFVGDSLVAPDYDWERAAHLICAQFPDVAEHEDQVVPNSDPINEQNDEEWPAWSNRSQDENVVGSPIEQETKLYRTIAKNASISAPKPTEVKTSTSAVLAFWKTNKKRLPLLSGLAKKYFAVCASSAEPERVFSNLTHLLSNPKRANLSSATVTRLMTVRQNIAMRKLEKRVIQGFIEVDAEEVEAEEVEAEEVEAEENSSPVD</sequence>
<evidence type="ECO:0000256" key="7">
    <source>
        <dbReference type="ARBA" id="ARBA00023163"/>
    </source>
</evidence>
<dbReference type="WBParaSite" id="L893_g2767.t1">
    <property type="protein sequence ID" value="L893_g2767.t1"/>
    <property type="gene ID" value="L893_g2767"/>
</dbReference>
<evidence type="ECO:0000256" key="9">
    <source>
        <dbReference type="PROSITE-ProRule" id="PRU00027"/>
    </source>
</evidence>
<dbReference type="PANTHER" id="PTHR46481">
    <property type="entry name" value="ZINC FINGER BED DOMAIN-CONTAINING PROTEIN 4"/>
    <property type="match status" value="1"/>
</dbReference>
<keyword evidence="5" id="KW-0805">Transcription regulation</keyword>
<evidence type="ECO:0000259" key="11">
    <source>
        <dbReference type="PROSITE" id="PS50808"/>
    </source>
</evidence>
<dbReference type="InterPro" id="IPR012337">
    <property type="entry name" value="RNaseH-like_sf"/>
</dbReference>
<dbReference type="PANTHER" id="PTHR46481:SF10">
    <property type="entry name" value="ZINC FINGER BED DOMAIN-CONTAINING PROTEIN 39"/>
    <property type="match status" value="1"/>
</dbReference>
<dbReference type="GO" id="GO:0046983">
    <property type="term" value="F:protein dimerization activity"/>
    <property type="evidence" value="ECO:0007669"/>
    <property type="project" value="InterPro"/>
</dbReference>
<dbReference type="Pfam" id="PF05699">
    <property type="entry name" value="Dimer_Tnp_hAT"/>
    <property type="match status" value="1"/>
</dbReference>
<evidence type="ECO:0000256" key="1">
    <source>
        <dbReference type="ARBA" id="ARBA00004123"/>
    </source>
</evidence>
<dbReference type="GO" id="GO:0008270">
    <property type="term" value="F:zinc ion binding"/>
    <property type="evidence" value="ECO:0007669"/>
    <property type="project" value="UniProtKB-KW"/>
</dbReference>
<keyword evidence="7" id="KW-0804">Transcription</keyword>
<dbReference type="GO" id="GO:0005634">
    <property type="term" value="C:nucleus"/>
    <property type="evidence" value="ECO:0007669"/>
    <property type="project" value="UniProtKB-SubCell"/>
</dbReference>
<dbReference type="Proteomes" id="UP000095287">
    <property type="component" value="Unplaced"/>
</dbReference>
<evidence type="ECO:0000313" key="13">
    <source>
        <dbReference type="WBParaSite" id="L893_g2767.t1"/>
    </source>
</evidence>
<evidence type="ECO:0000256" key="2">
    <source>
        <dbReference type="ARBA" id="ARBA00022723"/>
    </source>
</evidence>